<dbReference type="Pfam" id="PF08281">
    <property type="entry name" value="Sigma70_r4_2"/>
    <property type="match status" value="1"/>
</dbReference>
<gene>
    <name evidence="7" type="ORF">J2W55_001294</name>
</gene>
<dbReference type="InterPro" id="IPR036388">
    <property type="entry name" value="WH-like_DNA-bd_sf"/>
</dbReference>
<keyword evidence="2" id="KW-0805">Transcription regulation</keyword>
<dbReference type="InterPro" id="IPR007627">
    <property type="entry name" value="RNA_pol_sigma70_r2"/>
</dbReference>
<dbReference type="EMBL" id="JAVDUU010000001">
    <property type="protein sequence ID" value="MDR6941466.1"/>
    <property type="molecule type" value="Genomic_DNA"/>
</dbReference>
<dbReference type="RefSeq" id="WP_310093238.1">
    <property type="nucleotide sequence ID" value="NZ_JAVDUU010000001.1"/>
</dbReference>
<evidence type="ECO:0000259" key="5">
    <source>
        <dbReference type="Pfam" id="PF04542"/>
    </source>
</evidence>
<dbReference type="SUPFAM" id="SSF88659">
    <property type="entry name" value="Sigma3 and sigma4 domains of RNA polymerase sigma factors"/>
    <property type="match status" value="1"/>
</dbReference>
<proteinExistence type="inferred from homology"/>
<evidence type="ECO:0000313" key="8">
    <source>
        <dbReference type="Proteomes" id="UP001247620"/>
    </source>
</evidence>
<feature type="domain" description="RNA polymerase sigma factor 70 region 4 type 2" evidence="6">
    <location>
        <begin position="123"/>
        <end position="174"/>
    </location>
</feature>
<dbReference type="InterPro" id="IPR013324">
    <property type="entry name" value="RNA_pol_sigma_r3/r4-like"/>
</dbReference>
<reference evidence="7 8" key="1">
    <citation type="submission" date="2023-07" db="EMBL/GenBank/DDBJ databases">
        <title>Sorghum-associated microbial communities from plants grown in Nebraska, USA.</title>
        <authorList>
            <person name="Schachtman D."/>
        </authorList>
    </citation>
    <scope>NUCLEOTIDE SEQUENCE [LARGE SCALE GENOMIC DNA]</scope>
    <source>
        <strain evidence="7 8">3262</strain>
    </source>
</reference>
<dbReference type="Proteomes" id="UP001247620">
    <property type="component" value="Unassembled WGS sequence"/>
</dbReference>
<dbReference type="Gene3D" id="1.10.1740.10">
    <property type="match status" value="1"/>
</dbReference>
<dbReference type="CDD" id="cd06171">
    <property type="entry name" value="Sigma70_r4"/>
    <property type="match status" value="1"/>
</dbReference>
<evidence type="ECO:0000259" key="6">
    <source>
        <dbReference type="Pfam" id="PF08281"/>
    </source>
</evidence>
<dbReference type="PANTHER" id="PTHR43133">
    <property type="entry name" value="RNA POLYMERASE ECF-TYPE SIGMA FACTO"/>
    <property type="match status" value="1"/>
</dbReference>
<keyword evidence="8" id="KW-1185">Reference proteome</keyword>
<comment type="caution">
    <text evidence="7">The sequence shown here is derived from an EMBL/GenBank/DDBJ whole genome shotgun (WGS) entry which is preliminary data.</text>
</comment>
<dbReference type="SUPFAM" id="SSF88946">
    <property type="entry name" value="Sigma2 domain of RNA polymerase sigma factors"/>
    <property type="match status" value="1"/>
</dbReference>
<dbReference type="Pfam" id="PF04542">
    <property type="entry name" value="Sigma70_r2"/>
    <property type="match status" value="1"/>
</dbReference>
<evidence type="ECO:0000256" key="3">
    <source>
        <dbReference type="ARBA" id="ARBA00023082"/>
    </source>
</evidence>
<dbReference type="InterPro" id="IPR013325">
    <property type="entry name" value="RNA_pol_sigma_r2"/>
</dbReference>
<comment type="similarity">
    <text evidence="1">Belongs to the sigma-70 factor family. ECF subfamily.</text>
</comment>
<protein>
    <submittedName>
        <fullName evidence="7">RNA polymerase sigma-70 factor (ECF subfamily)</fullName>
    </submittedName>
</protein>
<keyword evidence="3" id="KW-0731">Sigma factor</keyword>
<dbReference type="InterPro" id="IPR039425">
    <property type="entry name" value="RNA_pol_sigma-70-like"/>
</dbReference>
<feature type="domain" description="RNA polymerase sigma-70 region 2" evidence="5">
    <location>
        <begin position="24"/>
        <end position="90"/>
    </location>
</feature>
<evidence type="ECO:0000313" key="7">
    <source>
        <dbReference type="EMBL" id="MDR6941466.1"/>
    </source>
</evidence>
<accession>A0ABU1T7T0</accession>
<dbReference type="Gene3D" id="1.10.10.10">
    <property type="entry name" value="Winged helix-like DNA-binding domain superfamily/Winged helix DNA-binding domain"/>
    <property type="match status" value="1"/>
</dbReference>
<dbReference type="PANTHER" id="PTHR43133:SF62">
    <property type="entry name" value="RNA POLYMERASE SIGMA FACTOR SIGZ"/>
    <property type="match status" value="1"/>
</dbReference>
<name>A0ABU1T7T0_9SPHI</name>
<dbReference type="InterPro" id="IPR013249">
    <property type="entry name" value="RNA_pol_sigma70_r4_t2"/>
</dbReference>
<evidence type="ECO:0000256" key="4">
    <source>
        <dbReference type="ARBA" id="ARBA00023163"/>
    </source>
</evidence>
<organism evidence="7 8">
    <name type="scientific">Mucilaginibacter pocheonensis</name>
    <dbReference type="NCBI Taxonomy" id="398050"/>
    <lineage>
        <taxon>Bacteria</taxon>
        <taxon>Pseudomonadati</taxon>
        <taxon>Bacteroidota</taxon>
        <taxon>Sphingobacteriia</taxon>
        <taxon>Sphingobacteriales</taxon>
        <taxon>Sphingobacteriaceae</taxon>
        <taxon>Mucilaginibacter</taxon>
    </lineage>
</organism>
<dbReference type="NCBIfam" id="TIGR02937">
    <property type="entry name" value="sigma70-ECF"/>
    <property type="match status" value="1"/>
</dbReference>
<sequence>MNTLSDNIIMLRVKNGDLEKMGLLFERHHRSLYGFLFHMTYNREGSEDMVQTVFYKMLKYRNTFTGDGEFTAWMYQIARNVLKDSYKKKNQQVSHYSVEEFADHIESGTSADEKLEIAQTRTELHGVLRNLSDDYREVLVMSRLQELKYQEIAQILQITEGAVKVRAHRAMQELKVIYLKMKR</sequence>
<dbReference type="InterPro" id="IPR014284">
    <property type="entry name" value="RNA_pol_sigma-70_dom"/>
</dbReference>
<evidence type="ECO:0000256" key="2">
    <source>
        <dbReference type="ARBA" id="ARBA00023015"/>
    </source>
</evidence>
<keyword evidence="4" id="KW-0804">Transcription</keyword>
<evidence type="ECO:0000256" key="1">
    <source>
        <dbReference type="ARBA" id="ARBA00010641"/>
    </source>
</evidence>